<evidence type="ECO:0000313" key="3">
    <source>
        <dbReference type="Proteomes" id="UP000324222"/>
    </source>
</evidence>
<evidence type="ECO:0000256" key="1">
    <source>
        <dbReference type="SAM" id="MobiDB-lite"/>
    </source>
</evidence>
<reference evidence="2 3" key="1">
    <citation type="submission" date="2019-05" db="EMBL/GenBank/DDBJ databases">
        <title>Another draft genome of Portunus trituberculatus and its Hox gene families provides insights of decapod evolution.</title>
        <authorList>
            <person name="Jeong J.-H."/>
            <person name="Song I."/>
            <person name="Kim S."/>
            <person name="Choi T."/>
            <person name="Kim D."/>
            <person name="Ryu S."/>
            <person name="Kim W."/>
        </authorList>
    </citation>
    <scope>NUCLEOTIDE SEQUENCE [LARGE SCALE GENOMIC DNA]</scope>
    <source>
        <tissue evidence="2">Muscle</tissue>
    </source>
</reference>
<dbReference type="Proteomes" id="UP000324222">
    <property type="component" value="Unassembled WGS sequence"/>
</dbReference>
<proteinExistence type="predicted"/>
<keyword evidence="3" id="KW-1185">Reference proteome</keyword>
<protein>
    <submittedName>
        <fullName evidence="2">Uncharacterized protein</fullName>
    </submittedName>
</protein>
<dbReference type="EMBL" id="VSRR010000798">
    <property type="protein sequence ID" value="MPC19723.1"/>
    <property type="molecule type" value="Genomic_DNA"/>
</dbReference>
<sequence>MQSSGCNVQRPWLRSGSCRSSPGSTCLALFDPPLPPSPPPVPSAVVTASTHYPPFPHLLSCRPRRHLRSAGELRQRPLRRYRTVFFGGLGERKIIIE</sequence>
<organism evidence="2 3">
    <name type="scientific">Portunus trituberculatus</name>
    <name type="common">Swimming crab</name>
    <name type="synonym">Neptunus trituberculatus</name>
    <dbReference type="NCBI Taxonomy" id="210409"/>
    <lineage>
        <taxon>Eukaryota</taxon>
        <taxon>Metazoa</taxon>
        <taxon>Ecdysozoa</taxon>
        <taxon>Arthropoda</taxon>
        <taxon>Crustacea</taxon>
        <taxon>Multicrustacea</taxon>
        <taxon>Malacostraca</taxon>
        <taxon>Eumalacostraca</taxon>
        <taxon>Eucarida</taxon>
        <taxon>Decapoda</taxon>
        <taxon>Pleocyemata</taxon>
        <taxon>Brachyura</taxon>
        <taxon>Eubrachyura</taxon>
        <taxon>Portunoidea</taxon>
        <taxon>Portunidae</taxon>
        <taxon>Portuninae</taxon>
        <taxon>Portunus</taxon>
    </lineage>
</organism>
<feature type="region of interest" description="Disordered" evidence="1">
    <location>
        <begin position="1"/>
        <end position="20"/>
    </location>
</feature>
<accession>A0A5B7DEN5</accession>
<evidence type="ECO:0000313" key="2">
    <source>
        <dbReference type="EMBL" id="MPC19723.1"/>
    </source>
</evidence>
<dbReference type="AlphaFoldDB" id="A0A5B7DEN5"/>
<gene>
    <name evidence="2" type="ORF">E2C01_012649</name>
</gene>
<name>A0A5B7DEN5_PORTR</name>
<comment type="caution">
    <text evidence="2">The sequence shown here is derived from an EMBL/GenBank/DDBJ whole genome shotgun (WGS) entry which is preliminary data.</text>
</comment>